<dbReference type="GO" id="GO:0015074">
    <property type="term" value="P:DNA integration"/>
    <property type="evidence" value="ECO:0007669"/>
    <property type="project" value="UniProtKB-KW"/>
</dbReference>
<sequence>MDGTLFKADIEPIAPVKGVEVHTFMENNYLLQLYHERWGHQNKRHIKDMIQKELGIRIHLDNKPCEPCIYEKAHRLPFGTRKKATSLGELVSADNLGHSVKEFLSDNGGEFDKKEVCAILSQEGIAQRLTAPYTPAQNGGSECEMLTIIEMAKTFKIWLKEENRVILSRDVIFQEKPSRFIQLMLKEPSNEGKHAEEKLDEKDQEPTSSAVDDPEENQQEITSDTEADNDEELQPSSDR</sequence>
<evidence type="ECO:0000256" key="8">
    <source>
        <dbReference type="ARBA" id="ARBA00022932"/>
    </source>
</evidence>
<dbReference type="PROSITE" id="PS50994">
    <property type="entry name" value="INTEGRASE"/>
    <property type="match status" value="1"/>
</dbReference>
<evidence type="ECO:0000256" key="5">
    <source>
        <dbReference type="ARBA" id="ARBA00022842"/>
    </source>
</evidence>
<keyword evidence="6" id="KW-0229">DNA integration</keyword>
<evidence type="ECO:0000256" key="10">
    <source>
        <dbReference type="SAM" id="MobiDB-lite"/>
    </source>
</evidence>
<keyword evidence="3" id="KW-0255">Endonuclease</keyword>
<dbReference type="InterPro" id="IPR036397">
    <property type="entry name" value="RNaseH_sf"/>
</dbReference>
<protein>
    <recommendedName>
        <fullName evidence="11">Integrase catalytic domain-containing protein</fullName>
    </recommendedName>
</protein>
<dbReference type="Proteomes" id="UP000499080">
    <property type="component" value="Unassembled WGS sequence"/>
</dbReference>
<feature type="compositionally biased region" description="Basic and acidic residues" evidence="10">
    <location>
        <begin position="188"/>
        <end position="205"/>
    </location>
</feature>
<dbReference type="GO" id="GO:0046872">
    <property type="term" value="F:metal ion binding"/>
    <property type="evidence" value="ECO:0007669"/>
    <property type="project" value="UniProtKB-KW"/>
</dbReference>
<evidence type="ECO:0000256" key="9">
    <source>
        <dbReference type="ARBA" id="ARBA00023172"/>
    </source>
</evidence>
<evidence type="ECO:0000256" key="6">
    <source>
        <dbReference type="ARBA" id="ARBA00022908"/>
    </source>
</evidence>
<comment type="caution">
    <text evidence="12">The sequence shown here is derived from an EMBL/GenBank/DDBJ whole genome shotgun (WGS) entry which is preliminary data.</text>
</comment>
<keyword evidence="2" id="KW-0479">Metal-binding</keyword>
<evidence type="ECO:0000259" key="11">
    <source>
        <dbReference type="PROSITE" id="PS50994"/>
    </source>
</evidence>
<accession>A0A4Y2SLW8</accession>
<evidence type="ECO:0000256" key="2">
    <source>
        <dbReference type="ARBA" id="ARBA00022723"/>
    </source>
</evidence>
<gene>
    <name evidence="12" type="ORF">AVEN_250004_1</name>
</gene>
<name>A0A4Y2SLW8_ARAVE</name>
<dbReference type="GO" id="GO:0003676">
    <property type="term" value="F:nucleic acid binding"/>
    <property type="evidence" value="ECO:0007669"/>
    <property type="project" value="InterPro"/>
</dbReference>
<dbReference type="SUPFAM" id="SSF53098">
    <property type="entry name" value="Ribonuclease H-like"/>
    <property type="match status" value="1"/>
</dbReference>
<keyword evidence="7" id="KW-0695">RNA-directed DNA polymerase</keyword>
<evidence type="ECO:0000313" key="12">
    <source>
        <dbReference type="EMBL" id="GBN88733.1"/>
    </source>
</evidence>
<keyword evidence="8" id="KW-0808">Transferase</keyword>
<dbReference type="PANTHER" id="PTHR42648:SF11">
    <property type="entry name" value="TRANSPOSON TY4-P GAG-POL POLYPROTEIN"/>
    <property type="match status" value="1"/>
</dbReference>
<keyword evidence="9" id="KW-0233">DNA recombination</keyword>
<dbReference type="GO" id="GO:0003964">
    <property type="term" value="F:RNA-directed DNA polymerase activity"/>
    <property type="evidence" value="ECO:0007669"/>
    <property type="project" value="UniProtKB-KW"/>
</dbReference>
<keyword evidence="13" id="KW-1185">Reference proteome</keyword>
<evidence type="ECO:0000256" key="4">
    <source>
        <dbReference type="ARBA" id="ARBA00022801"/>
    </source>
</evidence>
<keyword evidence="5" id="KW-0460">Magnesium</keyword>
<dbReference type="OrthoDB" id="6434921at2759"/>
<dbReference type="GO" id="GO:0016787">
    <property type="term" value="F:hydrolase activity"/>
    <property type="evidence" value="ECO:0007669"/>
    <property type="project" value="UniProtKB-KW"/>
</dbReference>
<dbReference type="Gene3D" id="3.30.420.10">
    <property type="entry name" value="Ribonuclease H-like superfamily/Ribonuclease H"/>
    <property type="match status" value="1"/>
</dbReference>
<evidence type="ECO:0000313" key="13">
    <source>
        <dbReference type="Proteomes" id="UP000499080"/>
    </source>
</evidence>
<dbReference type="GO" id="GO:0006310">
    <property type="term" value="P:DNA recombination"/>
    <property type="evidence" value="ECO:0007669"/>
    <property type="project" value="UniProtKB-KW"/>
</dbReference>
<evidence type="ECO:0000256" key="3">
    <source>
        <dbReference type="ARBA" id="ARBA00022759"/>
    </source>
</evidence>
<keyword evidence="4" id="KW-0378">Hydrolase</keyword>
<dbReference type="InterPro" id="IPR012337">
    <property type="entry name" value="RNaseH-like_sf"/>
</dbReference>
<dbReference type="InterPro" id="IPR001584">
    <property type="entry name" value="Integrase_cat-core"/>
</dbReference>
<dbReference type="AlphaFoldDB" id="A0A4Y2SLW8"/>
<evidence type="ECO:0000256" key="1">
    <source>
        <dbReference type="ARBA" id="ARBA00022722"/>
    </source>
</evidence>
<feature type="region of interest" description="Disordered" evidence="10">
    <location>
        <begin position="188"/>
        <end position="239"/>
    </location>
</feature>
<dbReference type="GO" id="GO:0003887">
    <property type="term" value="F:DNA-directed DNA polymerase activity"/>
    <property type="evidence" value="ECO:0007669"/>
    <property type="project" value="UniProtKB-KW"/>
</dbReference>
<feature type="compositionally biased region" description="Acidic residues" evidence="10">
    <location>
        <begin position="212"/>
        <end position="233"/>
    </location>
</feature>
<keyword evidence="8" id="KW-0548">Nucleotidyltransferase</keyword>
<feature type="domain" description="Integrase catalytic" evidence="11">
    <location>
        <begin position="101"/>
        <end position="196"/>
    </location>
</feature>
<dbReference type="PANTHER" id="PTHR42648">
    <property type="entry name" value="TRANSPOSASE, PUTATIVE-RELATED"/>
    <property type="match status" value="1"/>
</dbReference>
<keyword evidence="8" id="KW-0239">DNA-directed DNA polymerase</keyword>
<evidence type="ECO:0000256" key="7">
    <source>
        <dbReference type="ARBA" id="ARBA00022918"/>
    </source>
</evidence>
<proteinExistence type="predicted"/>
<dbReference type="EMBL" id="BGPR01022429">
    <property type="protein sequence ID" value="GBN88733.1"/>
    <property type="molecule type" value="Genomic_DNA"/>
</dbReference>
<keyword evidence="1" id="KW-0540">Nuclease</keyword>
<organism evidence="12 13">
    <name type="scientific">Araneus ventricosus</name>
    <name type="common">Orbweaver spider</name>
    <name type="synonym">Epeira ventricosa</name>
    <dbReference type="NCBI Taxonomy" id="182803"/>
    <lineage>
        <taxon>Eukaryota</taxon>
        <taxon>Metazoa</taxon>
        <taxon>Ecdysozoa</taxon>
        <taxon>Arthropoda</taxon>
        <taxon>Chelicerata</taxon>
        <taxon>Arachnida</taxon>
        <taxon>Araneae</taxon>
        <taxon>Araneomorphae</taxon>
        <taxon>Entelegynae</taxon>
        <taxon>Araneoidea</taxon>
        <taxon>Araneidae</taxon>
        <taxon>Araneus</taxon>
    </lineage>
</organism>
<reference evidence="12 13" key="1">
    <citation type="journal article" date="2019" name="Sci. Rep.">
        <title>Orb-weaving spider Araneus ventricosus genome elucidates the spidroin gene catalogue.</title>
        <authorList>
            <person name="Kono N."/>
            <person name="Nakamura H."/>
            <person name="Ohtoshi R."/>
            <person name="Moran D.A.P."/>
            <person name="Shinohara A."/>
            <person name="Yoshida Y."/>
            <person name="Fujiwara M."/>
            <person name="Mori M."/>
            <person name="Tomita M."/>
            <person name="Arakawa K."/>
        </authorList>
    </citation>
    <scope>NUCLEOTIDE SEQUENCE [LARGE SCALE GENOMIC DNA]</scope>
</reference>
<dbReference type="InterPro" id="IPR039537">
    <property type="entry name" value="Retrotran_Ty1/copia-like"/>
</dbReference>
<dbReference type="GO" id="GO:0004519">
    <property type="term" value="F:endonuclease activity"/>
    <property type="evidence" value="ECO:0007669"/>
    <property type="project" value="UniProtKB-KW"/>
</dbReference>